<feature type="binding site" evidence="25">
    <location>
        <position position="316"/>
    </location>
    <ligand>
        <name>Mg(2+)</name>
        <dbReference type="ChEBI" id="CHEBI:18420"/>
        <label>2</label>
    </ligand>
</feature>
<feature type="active site" evidence="23">
    <location>
        <position position="16"/>
    </location>
</feature>
<keyword evidence="12 25" id="KW-0460">Magnesium</keyword>
<dbReference type="InterPro" id="IPR016185">
    <property type="entry name" value="PreATP-grasp_dom_sf"/>
</dbReference>
<dbReference type="NCBIfam" id="NF002378">
    <property type="entry name" value="PRK01372.1"/>
    <property type="match status" value="1"/>
</dbReference>
<dbReference type="Gene3D" id="3.30.1490.20">
    <property type="entry name" value="ATP-grasp fold, A domain"/>
    <property type="match status" value="1"/>
</dbReference>
<comment type="catalytic activity">
    <reaction evidence="17 22">
        <text>2 D-alanine + ATP = D-alanyl-D-alanine + ADP + phosphate + H(+)</text>
        <dbReference type="Rhea" id="RHEA:11224"/>
        <dbReference type="ChEBI" id="CHEBI:15378"/>
        <dbReference type="ChEBI" id="CHEBI:30616"/>
        <dbReference type="ChEBI" id="CHEBI:43474"/>
        <dbReference type="ChEBI" id="CHEBI:57416"/>
        <dbReference type="ChEBI" id="CHEBI:57822"/>
        <dbReference type="ChEBI" id="CHEBI:456216"/>
        <dbReference type="EC" id="6.3.2.4"/>
    </reaction>
</comment>
<dbReference type="Gene3D" id="3.40.50.20">
    <property type="match status" value="1"/>
</dbReference>
<comment type="similarity">
    <text evidence="5 22">Belongs to the D-alanine--D-alanine ligase family.</text>
</comment>
<evidence type="ECO:0000256" key="2">
    <source>
        <dbReference type="ARBA" id="ARBA00003921"/>
    </source>
</evidence>
<sequence length="357" mass="39411">MSKIRVAVVFGGVSSEHDVSLVSATNVIENIPQDKYEVMCIGITKKGRWLYYPGDTAAIASGEWERDPDCISAVLSPDPLHGGFLLIENGEATVRKVDVVFPVLHGKNGEDGTIQGLMDLARIPYVGCGLLASASCMDKVHTHTVLDYNKIRTARWRMIGQRDLNRLDACCAQIGEELGYPLFVKPANCGSSIGINKATDAETLKDAVKIAFSHDNKVVIEEFIQGKELEVAVFGYDNPFASFVGEIEPCNDFYDYEAKYILGTSKLYIPARIDADSEKEIRETAVAAYKALGCKGLSRVDFFLKQDGTVILNEINTMPGFTPISMYPKLMENLGMSYSYLIDKLLEQAIENADRTY</sequence>
<evidence type="ECO:0000256" key="20">
    <source>
        <dbReference type="ARBA" id="ARBA00076288"/>
    </source>
</evidence>
<keyword evidence="29" id="KW-1185">Reference proteome</keyword>
<evidence type="ECO:0000256" key="24">
    <source>
        <dbReference type="PIRSR" id="PIRSR039102-2"/>
    </source>
</evidence>
<dbReference type="InterPro" id="IPR011095">
    <property type="entry name" value="Dala_Dala_lig_C"/>
</dbReference>
<dbReference type="Pfam" id="PF07478">
    <property type="entry name" value="Dala_Dala_lig_C"/>
    <property type="match status" value="1"/>
</dbReference>
<comment type="cofactor">
    <cofactor evidence="25">
        <name>Mg(2+)</name>
        <dbReference type="ChEBI" id="CHEBI:18420"/>
    </cofactor>
    <cofactor evidence="25">
        <name>Mn(2+)</name>
        <dbReference type="ChEBI" id="CHEBI:29035"/>
    </cofactor>
    <text evidence="25">Binds 2 magnesium or manganese ions per subunit.</text>
</comment>
<feature type="binding site" evidence="24">
    <location>
        <begin position="183"/>
        <end position="185"/>
    </location>
    <ligand>
        <name>ATP</name>
        <dbReference type="ChEBI" id="CHEBI:30616"/>
    </ligand>
</feature>
<dbReference type="InterPro" id="IPR000291">
    <property type="entry name" value="D-Ala_lig_Van_CS"/>
</dbReference>
<comment type="pathway">
    <text evidence="18">Glycan biosynthesis.</text>
</comment>
<feature type="active site" evidence="23">
    <location>
        <position position="191"/>
    </location>
</feature>
<evidence type="ECO:0000256" key="6">
    <source>
        <dbReference type="ARBA" id="ARBA00012216"/>
    </source>
</evidence>
<keyword evidence="10 24" id="KW-0547">Nucleotide-binding</keyword>
<evidence type="ECO:0000256" key="23">
    <source>
        <dbReference type="PIRSR" id="PIRSR039102-1"/>
    </source>
</evidence>
<dbReference type="GO" id="GO:0005829">
    <property type="term" value="C:cytosol"/>
    <property type="evidence" value="ECO:0007669"/>
    <property type="project" value="TreeGrafter"/>
</dbReference>
<dbReference type="EC" id="6.3.2.4" evidence="6 22"/>
<evidence type="ECO:0000256" key="5">
    <source>
        <dbReference type="ARBA" id="ARBA00010871"/>
    </source>
</evidence>
<dbReference type="PROSITE" id="PS50975">
    <property type="entry name" value="ATP_GRASP"/>
    <property type="match status" value="1"/>
</dbReference>
<evidence type="ECO:0000256" key="1">
    <source>
        <dbReference type="ARBA" id="ARBA00001936"/>
    </source>
</evidence>
<feature type="binding site" evidence="24">
    <location>
        <begin position="191"/>
        <end position="192"/>
    </location>
    <ligand>
        <name>ATP</name>
        <dbReference type="ChEBI" id="CHEBI:30616"/>
    </ligand>
</feature>
<evidence type="ECO:0000256" key="14">
    <source>
        <dbReference type="ARBA" id="ARBA00022984"/>
    </source>
</evidence>
<feature type="binding site" evidence="24">
    <location>
        <begin position="313"/>
        <end position="314"/>
    </location>
    <ligand>
        <name>ATP</name>
        <dbReference type="ChEBI" id="CHEBI:30616"/>
    </ligand>
</feature>
<dbReference type="SUPFAM" id="SSF56059">
    <property type="entry name" value="Glutathione synthetase ATP-binding domain-like"/>
    <property type="match status" value="1"/>
</dbReference>
<dbReference type="Proteomes" id="UP000007054">
    <property type="component" value="Chromosome"/>
</dbReference>
<dbReference type="EMBL" id="FP929052">
    <property type="protein sequence ID" value="CBL17144.1"/>
    <property type="molecule type" value="Genomic_DNA"/>
</dbReference>
<dbReference type="PANTHER" id="PTHR23132:SF25">
    <property type="entry name" value="D-ALANINE--D-ALANINE LIGASE A"/>
    <property type="match status" value="1"/>
</dbReference>
<dbReference type="BioCyc" id="RCHA213810:RUM_RS04680-MONOMER"/>
<comment type="cofactor">
    <cofactor evidence="1">
        <name>Mn(2+)</name>
        <dbReference type="ChEBI" id="CHEBI:29035"/>
    </cofactor>
</comment>
<evidence type="ECO:0000256" key="16">
    <source>
        <dbReference type="ARBA" id="ARBA00023316"/>
    </source>
</evidence>
<evidence type="ECO:0000256" key="13">
    <source>
        <dbReference type="ARBA" id="ARBA00022960"/>
    </source>
</evidence>
<dbReference type="STRING" id="213810.RUM_09740"/>
<dbReference type="InterPro" id="IPR013815">
    <property type="entry name" value="ATP_grasp_subdomain_1"/>
</dbReference>
<feature type="active site" evidence="23">
    <location>
        <position position="325"/>
    </location>
</feature>
<dbReference type="RefSeq" id="WP_015558051.1">
    <property type="nucleotide sequence ID" value="NC_021039.1"/>
</dbReference>
<feature type="binding site" evidence="25">
    <location>
        <position position="301"/>
    </location>
    <ligand>
        <name>Mg(2+)</name>
        <dbReference type="ChEBI" id="CHEBI:18420"/>
        <label>1</label>
    </ligand>
</feature>
<dbReference type="SUPFAM" id="SSF52440">
    <property type="entry name" value="PreATP-grasp domain"/>
    <property type="match status" value="1"/>
</dbReference>
<dbReference type="GO" id="GO:0008360">
    <property type="term" value="P:regulation of cell shape"/>
    <property type="evidence" value="ECO:0007669"/>
    <property type="project" value="UniProtKB-KW"/>
</dbReference>
<dbReference type="FunFam" id="3.30.1490.20:FF:000007">
    <property type="entry name" value="D-alanine--D-alanine ligase"/>
    <property type="match status" value="1"/>
</dbReference>
<organism evidence="28 29">
    <name type="scientific">Ruminococcus champanellensis (strain DSM 18848 / JCM 17042 / KCTC 15320 / 18P13)</name>
    <dbReference type="NCBI Taxonomy" id="213810"/>
    <lineage>
        <taxon>Bacteria</taxon>
        <taxon>Bacillati</taxon>
        <taxon>Bacillota</taxon>
        <taxon>Clostridia</taxon>
        <taxon>Eubacteriales</taxon>
        <taxon>Oscillospiraceae</taxon>
        <taxon>Ruminococcus</taxon>
    </lineage>
</organism>
<feature type="binding site" evidence="24">
    <location>
        <begin position="221"/>
        <end position="228"/>
    </location>
    <ligand>
        <name>ATP</name>
        <dbReference type="ChEBI" id="CHEBI:30616"/>
    </ligand>
</feature>
<evidence type="ECO:0000313" key="28">
    <source>
        <dbReference type="EMBL" id="CBL17144.1"/>
    </source>
</evidence>
<evidence type="ECO:0000256" key="7">
    <source>
        <dbReference type="ARBA" id="ARBA00022490"/>
    </source>
</evidence>
<dbReference type="AlphaFoldDB" id="D4LBZ9"/>
<dbReference type="InterPro" id="IPR005905">
    <property type="entry name" value="D_ala_D_ala"/>
</dbReference>
<evidence type="ECO:0000256" key="18">
    <source>
        <dbReference type="ARBA" id="ARBA00060592"/>
    </source>
</evidence>
<evidence type="ECO:0000256" key="25">
    <source>
        <dbReference type="PIRSR" id="PIRSR039102-3"/>
    </source>
</evidence>
<dbReference type="InterPro" id="IPR011761">
    <property type="entry name" value="ATP-grasp"/>
</dbReference>
<dbReference type="Gene3D" id="3.30.470.20">
    <property type="entry name" value="ATP-grasp fold, B domain"/>
    <property type="match status" value="1"/>
</dbReference>
<evidence type="ECO:0000256" key="9">
    <source>
        <dbReference type="ARBA" id="ARBA00022723"/>
    </source>
</evidence>
<comment type="subcellular location">
    <subcellularLocation>
        <location evidence="3 22">Cytoplasm</location>
    </subcellularLocation>
</comment>
<dbReference type="GO" id="GO:0071555">
    <property type="term" value="P:cell wall organization"/>
    <property type="evidence" value="ECO:0007669"/>
    <property type="project" value="UniProtKB-KW"/>
</dbReference>
<dbReference type="FunFam" id="3.30.470.20:FF:000008">
    <property type="entry name" value="D-alanine--D-alanine ligase"/>
    <property type="match status" value="1"/>
</dbReference>
<evidence type="ECO:0000256" key="10">
    <source>
        <dbReference type="ARBA" id="ARBA00022741"/>
    </source>
</evidence>
<feature type="binding site" evidence="24">
    <location>
        <position position="139"/>
    </location>
    <ligand>
        <name>ATP</name>
        <dbReference type="ChEBI" id="CHEBI:30616"/>
    </ligand>
</feature>
<dbReference type="GO" id="GO:0005524">
    <property type="term" value="F:ATP binding"/>
    <property type="evidence" value="ECO:0007669"/>
    <property type="project" value="UniProtKB-UniRule"/>
</dbReference>
<keyword evidence="9 25" id="KW-0479">Metal-binding</keyword>
<evidence type="ECO:0000259" key="27">
    <source>
        <dbReference type="PROSITE" id="PS50975"/>
    </source>
</evidence>
<keyword evidence="16 22" id="KW-0961">Cell wall biogenesis/degradation</keyword>
<evidence type="ECO:0000256" key="26">
    <source>
        <dbReference type="PROSITE-ProRule" id="PRU00409"/>
    </source>
</evidence>
<feature type="binding site" evidence="25">
    <location>
        <position position="314"/>
    </location>
    <ligand>
        <name>Mg(2+)</name>
        <dbReference type="ChEBI" id="CHEBI:18420"/>
        <label>1</label>
    </ligand>
</feature>
<dbReference type="GO" id="GO:0008716">
    <property type="term" value="F:D-alanine-D-alanine ligase activity"/>
    <property type="evidence" value="ECO:0007669"/>
    <property type="project" value="UniProtKB-UniRule"/>
</dbReference>
<evidence type="ECO:0000256" key="11">
    <source>
        <dbReference type="ARBA" id="ARBA00022840"/>
    </source>
</evidence>
<accession>D4LBZ9</accession>
<comment type="pathway">
    <text evidence="4 22">Cell wall biogenesis; peptidoglycan biosynthesis.</text>
</comment>
<feature type="domain" description="ATP-grasp" evidence="27">
    <location>
        <begin position="143"/>
        <end position="347"/>
    </location>
</feature>
<evidence type="ECO:0000256" key="15">
    <source>
        <dbReference type="ARBA" id="ARBA00023211"/>
    </source>
</evidence>
<evidence type="ECO:0000256" key="3">
    <source>
        <dbReference type="ARBA" id="ARBA00004496"/>
    </source>
</evidence>
<evidence type="ECO:0000256" key="17">
    <source>
        <dbReference type="ARBA" id="ARBA00047614"/>
    </source>
</evidence>
<comment type="function">
    <text evidence="2 22">Cell wall formation.</text>
</comment>
<dbReference type="HOGENOM" id="CLU_039268_0_0_9"/>
<dbReference type="GO" id="GO:0009252">
    <property type="term" value="P:peptidoglycan biosynthetic process"/>
    <property type="evidence" value="ECO:0007669"/>
    <property type="project" value="UniProtKB-UniRule"/>
</dbReference>
<evidence type="ECO:0000256" key="8">
    <source>
        <dbReference type="ARBA" id="ARBA00022598"/>
    </source>
</evidence>
<dbReference type="GO" id="GO:0046872">
    <property type="term" value="F:metal ion binding"/>
    <property type="evidence" value="ECO:0007669"/>
    <property type="project" value="UniProtKB-KW"/>
</dbReference>
<dbReference type="InterPro" id="IPR011127">
    <property type="entry name" value="Dala_Dala_lig_N"/>
</dbReference>
<gene>
    <name evidence="22" type="primary">ddl</name>
    <name evidence="28" type="ordered locus">RUM_09740</name>
</gene>
<keyword evidence="13 22" id="KW-0133">Cell shape</keyword>
<evidence type="ECO:0000256" key="4">
    <source>
        <dbReference type="ARBA" id="ARBA00004752"/>
    </source>
</evidence>
<dbReference type="GeneID" id="83155733"/>
<dbReference type="PIRSF" id="PIRSF039102">
    <property type="entry name" value="Ddl/VanB"/>
    <property type="match status" value="1"/>
</dbReference>
<dbReference type="PROSITE" id="PS00843">
    <property type="entry name" value="DALA_DALA_LIGASE_1"/>
    <property type="match status" value="1"/>
</dbReference>
<dbReference type="PROSITE" id="PS00844">
    <property type="entry name" value="DALA_DALA_LIGASE_2"/>
    <property type="match status" value="1"/>
</dbReference>
<name>D4LBZ9_RUMC1</name>
<proteinExistence type="inferred from homology"/>
<dbReference type="HAMAP" id="MF_00047">
    <property type="entry name" value="Dala_Dala_lig"/>
    <property type="match status" value="1"/>
</dbReference>
<dbReference type="NCBIfam" id="NF002528">
    <property type="entry name" value="PRK01966.1-4"/>
    <property type="match status" value="1"/>
</dbReference>
<evidence type="ECO:0000256" key="12">
    <source>
        <dbReference type="ARBA" id="ARBA00022842"/>
    </source>
</evidence>
<keyword evidence="11 26" id="KW-0067">ATP-binding</keyword>
<dbReference type="Pfam" id="PF01820">
    <property type="entry name" value="Dala_Dala_lig_N"/>
    <property type="match status" value="1"/>
</dbReference>
<dbReference type="NCBIfam" id="TIGR01205">
    <property type="entry name" value="D_ala_D_alaTIGR"/>
    <property type="match status" value="1"/>
</dbReference>
<evidence type="ECO:0000256" key="21">
    <source>
        <dbReference type="ARBA" id="ARBA00077154"/>
    </source>
</evidence>
<dbReference type="KEGG" id="rch:RUM_09740"/>
<dbReference type="PANTHER" id="PTHR23132">
    <property type="entry name" value="D-ALANINE--D-ALANINE LIGASE"/>
    <property type="match status" value="1"/>
</dbReference>
<keyword evidence="14 22" id="KW-0573">Peptidoglycan synthesis</keyword>
<evidence type="ECO:0000256" key="19">
    <source>
        <dbReference type="ARBA" id="ARBA00068427"/>
    </source>
</evidence>
<reference evidence="28 29" key="1">
    <citation type="submission" date="2010-03" db="EMBL/GenBank/DDBJ databases">
        <title>The genome sequence of Ruminococcus sp. 18P13.</title>
        <authorList>
            <consortium name="metaHIT consortium -- http://www.metahit.eu/"/>
            <person name="Pajon A."/>
            <person name="Turner K."/>
            <person name="Parkhill J."/>
            <person name="Bernalier A."/>
        </authorList>
    </citation>
    <scope>NUCLEOTIDE SEQUENCE [LARGE SCALE GENOMIC DNA]</scope>
    <source>
        <strain evidence="29">DSM 18848 / JCM 17042 / 18P13</strain>
    </source>
</reference>
<keyword evidence="8 22" id="KW-0436">Ligase</keyword>
<protein>
    <recommendedName>
        <fullName evidence="19 22">D-alanine--D-alanine ligase</fullName>
        <ecNumber evidence="6 22">6.3.2.4</ecNumber>
    </recommendedName>
    <alternativeName>
        <fullName evidence="21 22">D-Ala-D-Ala ligase</fullName>
    </alternativeName>
    <alternativeName>
        <fullName evidence="20 22">D-alanylalanine synthetase</fullName>
    </alternativeName>
</protein>
<dbReference type="PATRIC" id="fig|213810.4.peg.876"/>
<dbReference type="UniPathway" id="UPA00219"/>
<evidence type="ECO:0000313" key="29">
    <source>
        <dbReference type="Proteomes" id="UP000007054"/>
    </source>
</evidence>
<evidence type="ECO:0000256" key="22">
    <source>
        <dbReference type="HAMAP-Rule" id="MF_00047"/>
    </source>
</evidence>
<feature type="binding site" evidence="25">
    <location>
        <position position="314"/>
    </location>
    <ligand>
        <name>Mg(2+)</name>
        <dbReference type="ChEBI" id="CHEBI:18420"/>
        <label>2</label>
    </ligand>
</feature>
<keyword evidence="7 22" id="KW-0963">Cytoplasm</keyword>
<keyword evidence="15 25" id="KW-0464">Manganese</keyword>